<evidence type="ECO:0000256" key="4">
    <source>
        <dbReference type="ARBA" id="ARBA00022692"/>
    </source>
</evidence>
<evidence type="ECO:0000256" key="6">
    <source>
        <dbReference type="ARBA" id="ARBA00022824"/>
    </source>
</evidence>
<dbReference type="InterPro" id="IPR001680">
    <property type="entry name" value="WD40_rpt"/>
</dbReference>
<dbReference type="GO" id="GO:0006888">
    <property type="term" value="P:endoplasmic reticulum to Golgi vesicle-mediated transport"/>
    <property type="evidence" value="ECO:0007669"/>
    <property type="project" value="TreeGrafter"/>
</dbReference>
<dbReference type="GO" id="GO:0003400">
    <property type="term" value="P:regulation of COPII vesicle coating"/>
    <property type="evidence" value="ECO:0007669"/>
    <property type="project" value="TreeGrafter"/>
</dbReference>
<dbReference type="SMART" id="SM00320">
    <property type="entry name" value="WD40"/>
    <property type="match status" value="3"/>
</dbReference>
<organism evidence="11 12">
    <name type="scientific">Tilletia indica</name>
    <dbReference type="NCBI Taxonomy" id="43049"/>
    <lineage>
        <taxon>Eukaryota</taxon>
        <taxon>Fungi</taxon>
        <taxon>Dikarya</taxon>
        <taxon>Basidiomycota</taxon>
        <taxon>Ustilaginomycotina</taxon>
        <taxon>Exobasidiomycetes</taxon>
        <taxon>Tilletiales</taxon>
        <taxon>Tilletiaceae</taxon>
        <taxon>Tilletia</taxon>
    </lineage>
</organism>
<dbReference type="InterPro" id="IPR045260">
    <property type="entry name" value="Sec12-like"/>
</dbReference>
<dbReference type="EMBL" id="LWDF02000266">
    <property type="protein sequence ID" value="KAE8251060.1"/>
    <property type="molecule type" value="Genomic_DNA"/>
</dbReference>
<dbReference type="Pfam" id="PF00400">
    <property type="entry name" value="WD40"/>
    <property type="match status" value="1"/>
</dbReference>
<dbReference type="Gene3D" id="2.130.10.10">
    <property type="entry name" value="YVTN repeat-like/Quinoprotein amine dehydrogenase"/>
    <property type="match status" value="2"/>
</dbReference>
<accession>A0A177TPW1</accession>
<name>A0A177TPW1_9BASI</name>
<evidence type="ECO:0000256" key="9">
    <source>
        <dbReference type="ARBA" id="ARBA00022989"/>
    </source>
</evidence>
<evidence type="ECO:0000313" key="11">
    <source>
        <dbReference type="EMBL" id="KAE8251060.1"/>
    </source>
</evidence>
<dbReference type="InterPro" id="IPR036322">
    <property type="entry name" value="WD40_repeat_dom_sf"/>
</dbReference>
<dbReference type="GO" id="GO:0005085">
    <property type="term" value="F:guanyl-nucleotide exchange factor activity"/>
    <property type="evidence" value="ECO:0007669"/>
    <property type="project" value="InterPro"/>
</dbReference>
<keyword evidence="7" id="KW-0931">ER-Golgi transport</keyword>
<dbReference type="GO" id="GO:0015031">
    <property type="term" value="P:protein transport"/>
    <property type="evidence" value="ECO:0007669"/>
    <property type="project" value="UniProtKB-KW"/>
</dbReference>
<keyword evidence="12" id="KW-1185">Reference proteome</keyword>
<evidence type="ECO:0000256" key="3">
    <source>
        <dbReference type="ARBA" id="ARBA00022574"/>
    </source>
</evidence>
<keyword evidence="10" id="KW-0472">Membrane</keyword>
<reference evidence="11" key="1">
    <citation type="submission" date="2016-04" db="EMBL/GenBank/DDBJ databases">
        <authorList>
            <person name="Nguyen H.D."/>
            <person name="Samba Siva P."/>
            <person name="Cullis J."/>
            <person name="Levesque C.A."/>
            <person name="Hambleton S."/>
        </authorList>
    </citation>
    <scope>NUCLEOTIDE SEQUENCE</scope>
    <source>
        <strain evidence="11">DAOMC 236416</strain>
    </source>
</reference>
<keyword evidence="4" id="KW-0812">Transmembrane</keyword>
<proteinExistence type="predicted"/>
<evidence type="ECO:0000256" key="1">
    <source>
        <dbReference type="ARBA" id="ARBA00004648"/>
    </source>
</evidence>
<evidence type="ECO:0000256" key="8">
    <source>
        <dbReference type="ARBA" id="ARBA00022927"/>
    </source>
</evidence>
<dbReference type="PROSITE" id="PS50082">
    <property type="entry name" value="WD_REPEATS_2"/>
    <property type="match status" value="1"/>
</dbReference>
<dbReference type="InterPro" id="IPR015943">
    <property type="entry name" value="WD40/YVTN_repeat-like_dom_sf"/>
</dbReference>
<evidence type="ECO:0000256" key="10">
    <source>
        <dbReference type="ARBA" id="ARBA00023136"/>
    </source>
</evidence>
<reference evidence="11" key="2">
    <citation type="journal article" date="2019" name="IMA Fungus">
        <title>Genome sequencing and comparison of five Tilletia species to identify candidate genes for the detection of regulated species infecting wheat.</title>
        <authorList>
            <person name="Nguyen H.D.T."/>
            <person name="Sultana T."/>
            <person name="Kesanakurti P."/>
            <person name="Hambleton S."/>
        </authorList>
    </citation>
    <scope>NUCLEOTIDE SEQUENCE</scope>
    <source>
        <strain evidence="11">DAOMC 236416</strain>
    </source>
</reference>
<dbReference type="PANTHER" id="PTHR23284">
    <property type="entry name" value="PROLACTIN REGULATORY ELEMENT BINDING PROTEIN"/>
    <property type="match status" value="1"/>
</dbReference>
<keyword evidence="9" id="KW-1133">Transmembrane helix</keyword>
<keyword evidence="3" id="KW-0853">WD repeat</keyword>
<sequence length="436" mass="46407">MKHFSVSAELPVYALDFLSEDVIVYAGGGGAGRSGVKNTIRTVRVDLPEQTIKELNRLELSRDEDAPMCLAANKSLGNLVCGVNSTADKVKAGKNESLRVFEYELKEAEKKEEEEEKSGELSATVTFSKSATSLAITDPEQYQKFSTFSPDERLLVSGGTDGSFTLHTYPSLKPAWESPPDAFGAGSTAAEELYSGDFSYDSEQLVLASAQKIKVFSTSPAPFSPSASSSGEAANISAASDAAEKVKRPLKIQTIQNPALGGAGPCTFRAARFGRAPTSEKVLFTVVNAGSAGKGAKGKRKSFVSAWNAETWDLIQTRHVADKPITAFDVSADGRLLAFGCSDLSVGVLDAKTLRPILRILDAHSFPPTCLRISPSGRTLISGSADNTLRVVEIPPSALLGASTTSSRTVLLTILLALTFVIIAYILQQRLALMQS</sequence>
<keyword evidence="6" id="KW-0256">Endoplasmic reticulum</keyword>
<gene>
    <name evidence="11" type="ORF">A4X13_0g4180</name>
</gene>
<comment type="subcellular location">
    <subcellularLocation>
        <location evidence="1">Endoplasmic reticulum membrane</location>
        <topology evidence="1">Single-pass type II membrane protein</topology>
    </subcellularLocation>
</comment>
<evidence type="ECO:0000256" key="5">
    <source>
        <dbReference type="ARBA" id="ARBA00022737"/>
    </source>
</evidence>
<dbReference type="Proteomes" id="UP000077521">
    <property type="component" value="Unassembled WGS sequence"/>
</dbReference>
<evidence type="ECO:0000313" key="12">
    <source>
        <dbReference type="Proteomes" id="UP000077521"/>
    </source>
</evidence>
<evidence type="ECO:0000256" key="2">
    <source>
        <dbReference type="ARBA" id="ARBA00022448"/>
    </source>
</evidence>
<keyword evidence="8" id="KW-0653">Protein transport</keyword>
<evidence type="ECO:0000256" key="7">
    <source>
        <dbReference type="ARBA" id="ARBA00022892"/>
    </source>
</evidence>
<dbReference type="SUPFAM" id="SSF50978">
    <property type="entry name" value="WD40 repeat-like"/>
    <property type="match status" value="1"/>
</dbReference>
<dbReference type="GO" id="GO:0005789">
    <property type="term" value="C:endoplasmic reticulum membrane"/>
    <property type="evidence" value="ECO:0007669"/>
    <property type="project" value="UniProtKB-SubCell"/>
</dbReference>
<dbReference type="AlphaFoldDB" id="A0A177TPW1"/>
<keyword evidence="5" id="KW-0677">Repeat</keyword>
<comment type="caution">
    <text evidence="11">The sequence shown here is derived from an EMBL/GenBank/DDBJ whole genome shotgun (WGS) entry which is preliminary data.</text>
</comment>
<dbReference type="PANTHER" id="PTHR23284:SF0">
    <property type="entry name" value="PROLACTIN REGULATORY ELEMENT-BINDING PROTEIN"/>
    <property type="match status" value="1"/>
</dbReference>
<keyword evidence="2" id="KW-0813">Transport</keyword>
<protein>
    <submittedName>
        <fullName evidence="11">Uncharacterized protein</fullName>
    </submittedName>
</protein>